<dbReference type="SUPFAM" id="SSF52743">
    <property type="entry name" value="Subtilisin-like"/>
    <property type="match status" value="1"/>
</dbReference>
<dbReference type="Gene3D" id="3.30.70.80">
    <property type="entry name" value="Peptidase S8 propeptide/proteinase inhibitor I9"/>
    <property type="match status" value="1"/>
</dbReference>
<evidence type="ECO:0000259" key="8">
    <source>
        <dbReference type="Pfam" id="PF00082"/>
    </source>
</evidence>
<feature type="active site" description="Charge relay system" evidence="6">
    <location>
        <position position="162"/>
    </location>
</feature>
<proteinExistence type="inferred from homology"/>
<sequence>MVNFRQLAVSLTALLPLAAAAPVPEEQVKRDVIPGKYIVSLKNGANAESHLSWVNSVHKRSLSKRDTHGIEKTYKIEDFEAYAGEFDEATLEEIRNNPDVAEVEEDQIWTLFDMPAEVQDRALTTQTGATWGLGTVSSKTSGSTTYRYDTSAGEGTYAYIVDSGVLQTHSQFGGRASYGYNAAGGSNVDTAGHGTHVAGTVGGSTYGVAKKANIIAVKVFTGRSAAISVIMDGYSWAVNDIVSKGRTSKAVVSMSLSGSKSSAFNNLVSRAYSSGVLSIIAAGNEAQNAANVSPASATNAFVVGSIDSSWRQSSFSNYGSILSVYAPGTSIKSAWIGGNSATNTISGTSMATPHVVSHLPSRPPALARSKVTAANLLATDWSCPLPDGSREPQRLPGRCPHSILATSGRISGISSGSPNRIINNGA</sequence>
<feature type="active site" description="Charge relay system" evidence="6">
    <location>
        <position position="193"/>
    </location>
</feature>
<dbReference type="Proteomes" id="UP001480595">
    <property type="component" value="Unassembled WGS sequence"/>
</dbReference>
<dbReference type="InterPro" id="IPR037045">
    <property type="entry name" value="S8pro/Inhibitor_I9_sf"/>
</dbReference>
<dbReference type="RefSeq" id="XP_066713935.1">
    <property type="nucleotide sequence ID" value="XM_066860346.1"/>
</dbReference>
<evidence type="ECO:0000313" key="10">
    <source>
        <dbReference type="EMBL" id="KAK8058489.1"/>
    </source>
</evidence>
<name>A0ABR1UKW4_9PEZI</name>
<comment type="caution">
    <text evidence="10">The sequence shown here is derived from an EMBL/GenBank/DDBJ whole genome shotgun (WGS) entry which is preliminary data.</text>
</comment>
<evidence type="ECO:0000256" key="1">
    <source>
        <dbReference type="ARBA" id="ARBA00011073"/>
    </source>
</evidence>
<evidence type="ECO:0000256" key="2">
    <source>
        <dbReference type="ARBA" id="ARBA00022670"/>
    </source>
</evidence>
<dbReference type="InterPro" id="IPR050131">
    <property type="entry name" value="Peptidase_S8_subtilisin-like"/>
</dbReference>
<comment type="similarity">
    <text evidence="1 6">Belongs to the peptidase S8 family.</text>
</comment>
<evidence type="ECO:0000259" key="9">
    <source>
        <dbReference type="Pfam" id="PF05922"/>
    </source>
</evidence>
<dbReference type="PANTHER" id="PTHR43806">
    <property type="entry name" value="PEPTIDASE S8"/>
    <property type="match status" value="1"/>
</dbReference>
<dbReference type="GeneID" id="92093409"/>
<organism evidence="10 11">
    <name type="scientific">Apiospora phragmitis</name>
    <dbReference type="NCBI Taxonomy" id="2905665"/>
    <lineage>
        <taxon>Eukaryota</taxon>
        <taxon>Fungi</taxon>
        <taxon>Dikarya</taxon>
        <taxon>Ascomycota</taxon>
        <taxon>Pezizomycotina</taxon>
        <taxon>Sordariomycetes</taxon>
        <taxon>Xylariomycetidae</taxon>
        <taxon>Amphisphaeriales</taxon>
        <taxon>Apiosporaceae</taxon>
        <taxon>Apiospora</taxon>
    </lineage>
</organism>
<dbReference type="InterPro" id="IPR022398">
    <property type="entry name" value="Peptidase_S8_His-AS"/>
</dbReference>
<gene>
    <name evidence="10" type="ORF">PG994_008937</name>
</gene>
<feature type="active site" description="Charge relay system" evidence="6">
    <location>
        <position position="349"/>
    </location>
</feature>
<dbReference type="InterPro" id="IPR015500">
    <property type="entry name" value="Peptidase_S8_subtilisin-rel"/>
</dbReference>
<keyword evidence="4 6" id="KW-0378">Hydrolase</keyword>
<evidence type="ECO:0000256" key="3">
    <source>
        <dbReference type="ARBA" id="ARBA00022729"/>
    </source>
</evidence>
<evidence type="ECO:0000256" key="4">
    <source>
        <dbReference type="ARBA" id="ARBA00022801"/>
    </source>
</evidence>
<dbReference type="PROSITE" id="PS00137">
    <property type="entry name" value="SUBTILASE_HIS"/>
    <property type="match status" value="1"/>
</dbReference>
<dbReference type="CDD" id="cd04077">
    <property type="entry name" value="Peptidases_S8_PCSK9_ProteinaseK_like"/>
    <property type="match status" value="1"/>
</dbReference>
<accession>A0ABR1UKW4</accession>
<dbReference type="InterPro" id="IPR010259">
    <property type="entry name" value="S8pro/Inhibitor_I9"/>
</dbReference>
<dbReference type="SUPFAM" id="SSF54897">
    <property type="entry name" value="Protease propeptides/inhibitors"/>
    <property type="match status" value="1"/>
</dbReference>
<evidence type="ECO:0000313" key="11">
    <source>
        <dbReference type="Proteomes" id="UP001480595"/>
    </source>
</evidence>
<keyword evidence="2 6" id="KW-0645">Protease</keyword>
<evidence type="ECO:0000256" key="5">
    <source>
        <dbReference type="ARBA" id="ARBA00022825"/>
    </source>
</evidence>
<dbReference type="PROSITE" id="PS51892">
    <property type="entry name" value="SUBTILASE"/>
    <property type="match status" value="1"/>
</dbReference>
<evidence type="ECO:0000256" key="6">
    <source>
        <dbReference type="PROSITE-ProRule" id="PRU01240"/>
    </source>
</evidence>
<dbReference type="PROSITE" id="PS00136">
    <property type="entry name" value="SUBTILASE_ASP"/>
    <property type="match status" value="1"/>
</dbReference>
<dbReference type="InterPro" id="IPR023827">
    <property type="entry name" value="Peptidase_S8_Asp-AS"/>
</dbReference>
<evidence type="ECO:0008006" key="12">
    <source>
        <dbReference type="Google" id="ProtNLM"/>
    </source>
</evidence>
<dbReference type="InterPro" id="IPR034193">
    <property type="entry name" value="PCSK9_ProteinaseK-like"/>
</dbReference>
<keyword evidence="3 7" id="KW-0732">Signal</keyword>
<feature type="domain" description="Peptidase S8/S53" evidence="8">
    <location>
        <begin position="159"/>
        <end position="355"/>
    </location>
</feature>
<dbReference type="Gene3D" id="3.40.50.200">
    <property type="entry name" value="Peptidase S8/S53 domain"/>
    <property type="match status" value="1"/>
</dbReference>
<feature type="domain" description="Inhibitor I9" evidence="9">
    <location>
        <begin position="36"/>
        <end position="111"/>
    </location>
</feature>
<keyword evidence="11" id="KW-1185">Reference proteome</keyword>
<protein>
    <recommendedName>
        <fullName evidence="12">Alkaline proteinase</fullName>
    </recommendedName>
</protein>
<keyword evidence="5 6" id="KW-0720">Serine protease</keyword>
<dbReference type="InterPro" id="IPR036852">
    <property type="entry name" value="Peptidase_S8/S53_dom_sf"/>
</dbReference>
<feature type="chain" id="PRO_5045515721" description="Alkaline proteinase" evidence="7">
    <location>
        <begin position="21"/>
        <end position="426"/>
    </location>
</feature>
<evidence type="ECO:0000256" key="7">
    <source>
        <dbReference type="SAM" id="SignalP"/>
    </source>
</evidence>
<reference evidence="10 11" key="1">
    <citation type="submission" date="2023-01" db="EMBL/GenBank/DDBJ databases">
        <title>Analysis of 21 Apiospora genomes using comparative genomics revels a genus with tremendous synthesis potential of carbohydrate active enzymes and secondary metabolites.</title>
        <authorList>
            <person name="Sorensen T."/>
        </authorList>
    </citation>
    <scope>NUCLEOTIDE SEQUENCE [LARGE SCALE GENOMIC DNA]</scope>
    <source>
        <strain evidence="10 11">CBS 135458</strain>
    </source>
</reference>
<dbReference type="EMBL" id="JAQQWL010000009">
    <property type="protein sequence ID" value="KAK8058489.1"/>
    <property type="molecule type" value="Genomic_DNA"/>
</dbReference>
<dbReference type="PANTHER" id="PTHR43806:SF58">
    <property type="entry name" value="ALKALINE PROTEASE 1-RELATED"/>
    <property type="match status" value="1"/>
</dbReference>
<dbReference type="PRINTS" id="PR00723">
    <property type="entry name" value="SUBTILISIN"/>
</dbReference>
<dbReference type="InterPro" id="IPR000209">
    <property type="entry name" value="Peptidase_S8/S53_dom"/>
</dbReference>
<dbReference type="Pfam" id="PF05922">
    <property type="entry name" value="Inhibitor_I9"/>
    <property type="match status" value="1"/>
</dbReference>
<feature type="signal peptide" evidence="7">
    <location>
        <begin position="1"/>
        <end position="20"/>
    </location>
</feature>
<dbReference type="Pfam" id="PF00082">
    <property type="entry name" value="Peptidase_S8"/>
    <property type="match status" value="1"/>
</dbReference>